<name>A0A0F9Z6U6_9BACT</name>
<protein>
    <submittedName>
        <fullName evidence="1">Uncharacterized protein</fullName>
    </submittedName>
</protein>
<dbReference type="Proteomes" id="UP000034349">
    <property type="component" value="Unassembled WGS sequence"/>
</dbReference>
<accession>A0A0F9Z6U6</accession>
<evidence type="ECO:0000313" key="2">
    <source>
        <dbReference type="Proteomes" id="UP000034349"/>
    </source>
</evidence>
<gene>
    <name evidence="1" type="ORF">UR23_C0039G0002</name>
</gene>
<comment type="caution">
    <text evidence="1">The sequence shown here is derived from an EMBL/GenBank/DDBJ whole genome shotgun (WGS) entry which is preliminary data.</text>
</comment>
<reference evidence="1 2" key="1">
    <citation type="journal article" date="2015" name="Nature">
        <title>rRNA introns, odd ribosomes, and small enigmatic genomes across a large radiation of phyla.</title>
        <authorList>
            <person name="Brown C.T."/>
            <person name="Hug L.A."/>
            <person name="Thomas B.C."/>
            <person name="Sharon I."/>
            <person name="Castelle C.J."/>
            <person name="Singh A."/>
            <person name="Wilkins M.J."/>
            <person name="Williams K.H."/>
            <person name="Banfield J.F."/>
        </authorList>
    </citation>
    <scope>NUCLEOTIDE SEQUENCE [LARGE SCALE GENOMIC DNA]</scope>
</reference>
<dbReference type="AlphaFoldDB" id="A0A0F9Z6U6"/>
<proteinExistence type="predicted"/>
<evidence type="ECO:0000313" key="1">
    <source>
        <dbReference type="EMBL" id="KKP34416.1"/>
    </source>
</evidence>
<organism evidence="1 2">
    <name type="scientific">Candidatus Roizmanbacteria bacterium GW2011_GWA2_32_13</name>
    <dbReference type="NCBI Taxonomy" id="1618475"/>
    <lineage>
        <taxon>Bacteria</taxon>
        <taxon>Candidatus Roizmaniibacteriota</taxon>
    </lineage>
</organism>
<dbReference type="EMBL" id="LBOK01000039">
    <property type="protein sequence ID" value="KKP34416.1"/>
    <property type="molecule type" value="Genomic_DNA"/>
</dbReference>
<sequence length="241" mass="28373">MKNNKNPNKKDKITTEDILDFAKTYEDLKPFFALFIHYFKFTLDSEREIKVKIEEIQKKTQKNLKEDLFLKELWVLRYSFLHLWFFELKPPKNQSELEDELLAINSALKSALKDGDKLDYLLWLEKGFSEYAGIDELRFSDLRDFNENFPDKLAEKMAHIAFESTEGRLGGELHDFVTELMMVTIQKDRKVFELNDDISLTEREIQSVKDIISGMKPSKKDIDNFVDSLVEDEDKAKLSQP</sequence>